<dbReference type="EMBL" id="KN833685">
    <property type="protein sequence ID" value="KIK30950.1"/>
    <property type="molecule type" value="Genomic_DNA"/>
</dbReference>
<protein>
    <submittedName>
        <fullName evidence="1">Uncharacterized protein</fullName>
    </submittedName>
</protein>
<evidence type="ECO:0000313" key="1">
    <source>
        <dbReference type="EMBL" id="KIK30950.1"/>
    </source>
</evidence>
<organism evidence="1 2">
    <name type="scientific">Pisolithus microcarpus 441</name>
    <dbReference type="NCBI Taxonomy" id="765257"/>
    <lineage>
        <taxon>Eukaryota</taxon>
        <taxon>Fungi</taxon>
        <taxon>Dikarya</taxon>
        <taxon>Basidiomycota</taxon>
        <taxon>Agaricomycotina</taxon>
        <taxon>Agaricomycetes</taxon>
        <taxon>Agaricomycetidae</taxon>
        <taxon>Boletales</taxon>
        <taxon>Sclerodermatineae</taxon>
        <taxon>Pisolithaceae</taxon>
        <taxon>Pisolithus</taxon>
    </lineage>
</organism>
<dbReference type="AlphaFoldDB" id="A0A0C9Z0G5"/>
<reference evidence="1 2" key="1">
    <citation type="submission" date="2014-04" db="EMBL/GenBank/DDBJ databases">
        <authorList>
            <consortium name="DOE Joint Genome Institute"/>
            <person name="Kuo A."/>
            <person name="Kohler A."/>
            <person name="Costa M.D."/>
            <person name="Nagy L.G."/>
            <person name="Floudas D."/>
            <person name="Copeland A."/>
            <person name="Barry K.W."/>
            <person name="Cichocki N."/>
            <person name="Veneault-Fourrey C."/>
            <person name="LaButti K."/>
            <person name="Lindquist E.A."/>
            <person name="Lipzen A."/>
            <person name="Lundell T."/>
            <person name="Morin E."/>
            <person name="Murat C."/>
            <person name="Sun H."/>
            <person name="Tunlid A."/>
            <person name="Henrissat B."/>
            <person name="Grigoriev I.V."/>
            <person name="Hibbett D.S."/>
            <person name="Martin F."/>
            <person name="Nordberg H.P."/>
            <person name="Cantor M.N."/>
            <person name="Hua S.X."/>
        </authorList>
    </citation>
    <scope>NUCLEOTIDE SEQUENCE [LARGE SCALE GENOMIC DNA]</scope>
    <source>
        <strain evidence="1 2">441</strain>
    </source>
</reference>
<proteinExistence type="predicted"/>
<keyword evidence="2" id="KW-1185">Reference proteome</keyword>
<evidence type="ECO:0000313" key="2">
    <source>
        <dbReference type="Proteomes" id="UP000054018"/>
    </source>
</evidence>
<gene>
    <name evidence="1" type="ORF">PISMIDRAFT_669889</name>
</gene>
<accession>A0A0C9Z0G5</accession>
<sequence>MYARTGGRYCICGEMPSSCNSHTSPGSKMGQKMCAAITLSISAYFLKWAEKGAERDRSL</sequence>
<name>A0A0C9Z0G5_9AGAM</name>
<dbReference type="HOGENOM" id="CLU_2961692_0_0_1"/>
<dbReference type="Proteomes" id="UP000054018">
    <property type="component" value="Unassembled WGS sequence"/>
</dbReference>
<reference evidence="2" key="2">
    <citation type="submission" date="2015-01" db="EMBL/GenBank/DDBJ databases">
        <title>Evolutionary Origins and Diversification of the Mycorrhizal Mutualists.</title>
        <authorList>
            <consortium name="DOE Joint Genome Institute"/>
            <consortium name="Mycorrhizal Genomics Consortium"/>
            <person name="Kohler A."/>
            <person name="Kuo A."/>
            <person name="Nagy L.G."/>
            <person name="Floudas D."/>
            <person name="Copeland A."/>
            <person name="Barry K.W."/>
            <person name="Cichocki N."/>
            <person name="Veneault-Fourrey C."/>
            <person name="LaButti K."/>
            <person name="Lindquist E.A."/>
            <person name="Lipzen A."/>
            <person name="Lundell T."/>
            <person name="Morin E."/>
            <person name="Murat C."/>
            <person name="Riley R."/>
            <person name="Ohm R."/>
            <person name="Sun H."/>
            <person name="Tunlid A."/>
            <person name="Henrissat B."/>
            <person name="Grigoriev I.V."/>
            <person name="Hibbett D.S."/>
            <person name="Martin F."/>
        </authorList>
    </citation>
    <scope>NUCLEOTIDE SEQUENCE [LARGE SCALE GENOMIC DNA]</scope>
    <source>
        <strain evidence="2">441</strain>
    </source>
</reference>